<evidence type="ECO:0000313" key="9">
    <source>
        <dbReference type="EMBL" id="JAS27020.1"/>
    </source>
</evidence>
<evidence type="ECO:0000256" key="6">
    <source>
        <dbReference type="ARBA" id="ARBA00023136"/>
    </source>
</evidence>
<gene>
    <name evidence="9" type="ORF">g.41943</name>
    <name evidence="10" type="ORF">g.41945</name>
</gene>
<dbReference type="GO" id="GO:0005337">
    <property type="term" value="F:nucleoside transmembrane transporter activity"/>
    <property type="evidence" value="ECO:0007669"/>
    <property type="project" value="InterPro"/>
</dbReference>
<feature type="transmembrane region" description="Helical" evidence="8">
    <location>
        <begin position="304"/>
        <end position="323"/>
    </location>
</feature>
<evidence type="ECO:0000256" key="4">
    <source>
        <dbReference type="ARBA" id="ARBA00022692"/>
    </source>
</evidence>
<dbReference type="GO" id="GO:0005886">
    <property type="term" value="C:plasma membrane"/>
    <property type="evidence" value="ECO:0007669"/>
    <property type="project" value="TreeGrafter"/>
</dbReference>
<keyword evidence="6 8" id="KW-0472">Membrane</keyword>
<protein>
    <recommendedName>
        <fullName evidence="11">Equilibrative nucleoside transporter 3</fullName>
    </recommendedName>
</protein>
<evidence type="ECO:0000313" key="10">
    <source>
        <dbReference type="EMBL" id="JAS36946.1"/>
    </source>
</evidence>
<feature type="region of interest" description="Disordered" evidence="7">
    <location>
        <begin position="1"/>
        <end position="20"/>
    </location>
</feature>
<dbReference type="InterPro" id="IPR036259">
    <property type="entry name" value="MFS_trans_sf"/>
</dbReference>
<dbReference type="SUPFAM" id="SSF103473">
    <property type="entry name" value="MFS general substrate transporter"/>
    <property type="match status" value="1"/>
</dbReference>
<evidence type="ECO:0000256" key="2">
    <source>
        <dbReference type="ARBA" id="ARBA00007965"/>
    </source>
</evidence>
<feature type="transmembrane region" description="Helical" evidence="8">
    <location>
        <begin position="447"/>
        <end position="470"/>
    </location>
</feature>
<keyword evidence="4 8" id="KW-0812">Transmembrane</keyword>
<dbReference type="EMBL" id="GEDC01000352">
    <property type="protein sequence ID" value="JAS36946.1"/>
    <property type="molecule type" value="Transcribed_RNA"/>
</dbReference>
<feature type="transmembrane region" description="Helical" evidence="8">
    <location>
        <begin position="174"/>
        <end position="199"/>
    </location>
</feature>
<feature type="transmembrane region" description="Helical" evidence="8">
    <location>
        <begin position="59"/>
        <end position="79"/>
    </location>
</feature>
<keyword evidence="5 8" id="KW-1133">Transmembrane helix</keyword>
<evidence type="ECO:0000256" key="1">
    <source>
        <dbReference type="ARBA" id="ARBA00004141"/>
    </source>
</evidence>
<dbReference type="AlphaFoldDB" id="A0A1B6EG74"/>
<comment type="subcellular location">
    <subcellularLocation>
        <location evidence="1">Membrane</location>
        <topology evidence="1">Multi-pass membrane protein</topology>
    </subcellularLocation>
</comment>
<reference evidence="10" key="1">
    <citation type="submission" date="2015-12" db="EMBL/GenBank/DDBJ databases">
        <title>De novo transcriptome assembly of four potential Pierce s Disease insect vectors from Arizona vineyards.</title>
        <authorList>
            <person name="Tassone E.E."/>
        </authorList>
    </citation>
    <scope>NUCLEOTIDE SEQUENCE</scope>
</reference>
<evidence type="ECO:0008006" key="11">
    <source>
        <dbReference type="Google" id="ProtNLM"/>
    </source>
</evidence>
<feature type="transmembrane region" description="Helical" evidence="8">
    <location>
        <begin position="377"/>
        <end position="399"/>
    </location>
</feature>
<dbReference type="PANTHER" id="PTHR10332:SF88">
    <property type="entry name" value="EQUILIBRATIVE NUCLEOSIDE TRANSPORTER 1, ISOFORM A"/>
    <property type="match status" value="1"/>
</dbReference>
<accession>A0A1B6EG74</accession>
<dbReference type="InterPro" id="IPR002259">
    <property type="entry name" value="Eqnu_transpt"/>
</dbReference>
<feature type="transmembrane region" description="Helical" evidence="8">
    <location>
        <begin position="112"/>
        <end position="130"/>
    </location>
</feature>
<evidence type="ECO:0000256" key="7">
    <source>
        <dbReference type="SAM" id="MobiDB-lite"/>
    </source>
</evidence>
<evidence type="ECO:0000256" key="3">
    <source>
        <dbReference type="ARBA" id="ARBA00022448"/>
    </source>
</evidence>
<feature type="transmembrane region" description="Helical" evidence="8">
    <location>
        <begin position="343"/>
        <end position="365"/>
    </location>
</feature>
<comment type="similarity">
    <text evidence="2">Belongs to the SLC29A/ENT transporter (TC 2.A.57) family.</text>
</comment>
<feature type="transmembrane region" description="Helical" evidence="8">
    <location>
        <begin position="206"/>
        <end position="233"/>
    </location>
</feature>
<dbReference type="PIRSF" id="PIRSF016379">
    <property type="entry name" value="ENT"/>
    <property type="match status" value="1"/>
</dbReference>
<feature type="transmembrane region" description="Helical" evidence="8">
    <location>
        <begin position="239"/>
        <end position="260"/>
    </location>
</feature>
<evidence type="ECO:0000256" key="8">
    <source>
        <dbReference type="SAM" id="Phobius"/>
    </source>
</evidence>
<dbReference type="PRINTS" id="PR01130">
    <property type="entry name" value="DERENTRNSPRT"/>
</dbReference>
<feature type="transmembrane region" description="Helical" evidence="8">
    <location>
        <begin position="142"/>
        <end position="162"/>
    </location>
</feature>
<feature type="transmembrane region" description="Helical" evidence="8">
    <location>
        <begin position="411"/>
        <end position="435"/>
    </location>
</feature>
<keyword evidence="3" id="KW-0813">Transport</keyword>
<name>A0A1B6EG74_9HEMI</name>
<dbReference type="PANTHER" id="PTHR10332">
    <property type="entry name" value="EQUILIBRATIVE NUCLEOSIDE TRANSPORTER"/>
    <property type="match status" value="1"/>
</dbReference>
<feature type="compositionally biased region" description="Polar residues" evidence="7">
    <location>
        <begin position="1"/>
        <end position="15"/>
    </location>
</feature>
<proteinExistence type="inferred from homology"/>
<organism evidence="10">
    <name type="scientific">Clastoptera arizonana</name>
    <name type="common">Arizona spittle bug</name>
    <dbReference type="NCBI Taxonomy" id="38151"/>
    <lineage>
        <taxon>Eukaryota</taxon>
        <taxon>Metazoa</taxon>
        <taxon>Ecdysozoa</taxon>
        <taxon>Arthropoda</taxon>
        <taxon>Hexapoda</taxon>
        <taxon>Insecta</taxon>
        <taxon>Pterygota</taxon>
        <taxon>Neoptera</taxon>
        <taxon>Paraneoptera</taxon>
        <taxon>Hemiptera</taxon>
        <taxon>Auchenorrhyncha</taxon>
        <taxon>Cercopoidea</taxon>
        <taxon>Clastopteridae</taxon>
        <taxon>Clastoptera</taxon>
    </lineage>
</organism>
<evidence type="ECO:0000256" key="5">
    <source>
        <dbReference type="ARBA" id="ARBA00022989"/>
    </source>
</evidence>
<sequence length="473" mass="53069">MDNSINTRPLLQQSETDSDFEDDYRVNKTMDDIENDLTVVTKDSKPLFQSKAPNDRFNLAYIIFYILGTTLLLPWFFFITAEEYWMYKFRELRGNLTLTFTDGQLSNLQACFTSYISLASTVPSTIFLIINPLYSHKITLKIRMVGSLSFMLFLFIVTTVFVEVNTDHWQNEFFILTISIVVLLNVASAILQSGLFGVVGKFPSKYITAAVSGQALGGILAAVSEVTSLWVGASPIRSAFVYFIMADVFILISLFTYVLLSQSIFFKYYLLDTANAGNFQYAPVNQPSSSVVRDISYTSILKKIWVHGMSVFFCFVVTLSLYPSVTGLINTQFKGDGSAWHDIYFVPVVAYLLFSCMDYMGRLIAGWLQWPENRSCLLGLFSVLRIVFVPLILLCNAQPRHHLPVLIHADYIYVLIVIIFGLSNGYIANIVFICVPKIVDVHEQETASSMMAAFLGVGLACGSALGLGWVEII</sequence>
<dbReference type="EMBL" id="GEDC01010278">
    <property type="protein sequence ID" value="JAS27020.1"/>
    <property type="molecule type" value="Transcribed_RNA"/>
</dbReference>
<dbReference type="Pfam" id="PF01733">
    <property type="entry name" value="Nucleoside_tran"/>
    <property type="match status" value="1"/>
</dbReference>